<evidence type="ECO:0000313" key="2">
    <source>
        <dbReference type="EMBL" id="MCX2802907.1"/>
    </source>
</evidence>
<dbReference type="EMBL" id="JAPHQB010000026">
    <property type="protein sequence ID" value="MCX2802907.1"/>
    <property type="molecule type" value="Genomic_DNA"/>
</dbReference>
<gene>
    <name evidence="2" type="ORF">OQJ68_14020</name>
</gene>
<organism evidence="2 3">
    <name type="scientific">Microbulbifer thermotolerans</name>
    <dbReference type="NCBI Taxonomy" id="252514"/>
    <lineage>
        <taxon>Bacteria</taxon>
        <taxon>Pseudomonadati</taxon>
        <taxon>Pseudomonadota</taxon>
        <taxon>Gammaproteobacteria</taxon>
        <taxon>Cellvibrionales</taxon>
        <taxon>Microbulbiferaceae</taxon>
        <taxon>Microbulbifer</taxon>
    </lineage>
</organism>
<keyword evidence="1" id="KW-0732">Signal</keyword>
<evidence type="ECO:0000256" key="1">
    <source>
        <dbReference type="SAM" id="SignalP"/>
    </source>
</evidence>
<comment type="caution">
    <text evidence="2">The sequence shown here is derived from an EMBL/GenBank/DDBJ whole genome shotgun (WGS) entry which is preliminary data.</text>
</comment>
<dbReference type="InterPro" id="IPR025293">
    <property type="entry name" value="YfiR/HmsC-like"/>
</dbReference>
<feature type="chain" id="PRO_5044220333" evidence="1">
    <location>
        <begin position="27"/>
        <end position="187"/>
    </location>
</feature>
<dbReference type="AlphaFoldDB" id="A0AB35I2G0"/>
<proteinExistence type="predicted"/>
<dbReference type="RefSeq" id="WP_265963942.1">
    <property type="nucleotide sequence ID" value="NZ_JAPHQB010000026.1"/>
</dbReference>
<evidence type="ECO:0000313" key="3">
    <source>
        <dbReference type="Proteomes" id="UP001209730"/>
    </source>
</evidence>
<protein>
    <submittedName>
        <fullName evidence="2">YfiR family protein</fullName>
    </submittedName>
</protein>
<reference evidence="2" key="1">
    <citation type="submission" date="2022-11" db="EMBL/GenBank/DDBJ databases">
        <title>Chitin-degrading and fungicidal potential of chitinolytic bacterial strains from marine environment of the Pacific Ocean regions.</title>
        <authorList>
            <person name="Pentekhina I."/>
            <person name="Nedashkovskaya O."/>
            <person name="Seitkalieva A."/>
            <person name="Podvolotskaya A."/>
            <person name="Tekutyeva L."/>
            <person name="Balabanova L."/>
        </authorList>
    </citation>
    <scope>NUCLEOTIDE SEQUENCE</scope>
    <source>
        <strain evidence="2">KMM 6838</strain>
    </source>
</reference>
<dbReference type="Pfam" id="PF13689">
    <property type="entry name" value="DUF4154"/>
    <property type="match status" value="1"/>
</dbReference>
<feature type="signal peptide" evidence="1">
    <location>
        <begin position="1"/>
        <end position="26"/>
    </location>
</feature>
<name>A0AB35I2G0_MICTH</name>
<sequence>MSNRPHTNLLRSLVLLIAAMAVGVQASSPLSRSETGRKVMVDYITHFAHHLQWPIEVFSGAGAPFRICVMEANALRDPLVARLKHQSINGRRVLVEAVEPDALRRARACQIVVLGEMAREDLLKVIRALEFFPVLTVSDVERFAMIGGMIEFASNGENLTLQFNKTMLDRAELKMGDSLFRLSVEVN</sequence>
<dbReference type="Proteomes" id="UP001209730">
    <property type="component" value="Unassembled WGS sequence"/>
</dbReference>
<accession>A0AB35I2G0</accession>